<dbReference type="EMBL" id="LAZL01000041">
    <property type="protein sequence ID" value="KMT63809.1"/>
    <property type="molecule type" value="Genomic_DNA"/>
</dbReference>
<organism evidence="2 3">
    <name type="scientific">Catenovulum maritimum</name>
    <dbReference type="NCBI Taxonomy" id="1513271"/>
    <lineage>
        <taxon>Bacteria</taxon>
        <taxon>Pseudomonadati</taxon>
        <taxon>Pseudomonadota</taxon>
        <taxon>Gammaproteobacteria</taxon>
        <taxon>Alteromonadales</taxon>
        <taxon>Alteromonadaceae</taxon>
        <taxon>Catenovulum</taxon>
    </lineage>
</organism>
<evidence type="ECO:0000256" key="1">
    <source>
        <dbReference type="SAM" id="MobiDB-lite"/>
    </source>
</evidence>
<feature type="compositionally biased region" description="Polar residues" evidence="1">
    <location>
        <begin position="286"/>
        <end position="313"/>
    </location>
</feature>
<sequence length="731" mass="79106">MRLGKVLGYLVIGCFLLVVAADLLLDRTKLAQEQLKTLNQKMPFELKLEQISHTIFNPTSIQVEGLEFKDEFGTLVKIPKVYLYIDLIPLINKQVIVEKIAIEDIYIQSSQAALLELQTAMANLPKSNDPAAESPSPESAQLPLEQVLIKSLVFSIDELAFKAEAGDLALAKLMLELSDLSIIEQGQLKPELIRVQISNSIAKVEFNQYQINQIKLLASLDTGSIKLDELSLETFDGQLNLAANVDFLEQINIEVSKLSLSNINADLLVPKPESQAETKPVEAQPTAKTAANSKVPSGKNNKLAKTNKSNTKAINAPKTTDATTDTSTVKQVTSANTQPTQVAENAQTAEPIPDQLPEQISAADRIPETQQQVPAQTSQTVSKPPVEDAELPIHYLAINQLAIDNIKLTLTDPATAQAWLALTEFGLTLDQIKLVEQQKLVQFSELKPGSNLMIQFAEFIYLTPLAQNLAIAVKTKDAGANLDGELELAQGKIDLDTDITETDKIIKLAGKIDWQQINFAVFKPILADSPVLPTGVFTGNTILDASYNTNKPGLAGVDGQVQLTTDKFGLKGIQLDKMLSAFKSSQETSLLDVGAFLVSGPLGVMAMQLAELSSAATATGGTTEINSIDINANISDQVINLKLADIKTKAHHLGLYGDVNLAAKQFEKFQFGLLDSEGCAPVQQTLDGPFSEVKDILFNTTKGAATSSITSVFNNVGKLAGKKCKPFYKSE</sequence>
<gene>
    <name evidence="2" type="ORF">XM47_17830</name>
</gene>
<evidence type="ECO:0000313" key="2">
    <source>
        <dbReference type="EMBL" id="KMT63809.1"/>
    </source>
</evidence>
<evidence type="ECO:0000313" key="3">
    <source>
        <dbReference type="Proteomes" id="UP000037600"/>
    </source>
</evidence>
<dbReference type="AlphaFoldDB" id="A0A0J8GRC8"/>
<dbReference type="RefSeq" id="WP_048695607.1">
    <property type="nucleotide sequence ID" value="NZ_KQ130511.1"/>
</dbReference>
<dbReference type="STRING" id="1513271.XM47_17830"/>
<dbReference type="GO" id="GO:0005886">
    <property type="term" value="C:plasma membrane"/>
    <property type="evidence" value="ECO:0007669"/>
    <property type="project" value="TreeGrafter"/>
</dbReference>
<dbReference type="OrthoDB" id="6073575at2"/>
<dbReference type="GO" id="GO:0090313">
    <property type="term" value="P:regulation of protein targeting to membrane"/>
    <property type="evidence" value="ECO:0007669"/>
    <property type="project" value="TreeGrafter"/>
</dbReference>
<name>A0A0J8GRC8_9ALTE</name>
<dbReference type="PANTHER" id="PTHR30441:SF4">
    <property type="entry name" value="PROTEIN ASMA"/>
    <property type="match status" value="1"/>
</dbReference>
<feature type="compositionally biased region" description="Low complexity" evidence="1">
    <location>
        <begin position="319"/>
        <end position="328"/>
    </location>
</feature>
<feature type="compositionally biased region" description="Polar residues" evidence="1">
    <location>
        <begin position="329"/>
        <end position="345"/>
    </location>
</feature>
<comment type="caution">
    <text evidence="2">The sequence shown here is derived from an EMBL/GenBank/DDBJ whole genome shotgun (WGS) entry which is preliminary data.</text>
</comment>
<reference evidence="2 3" key="1">
    <citation type="submission" date="2015-04" db="EMBL/GenBank/DDBJ databases">
        <title>Draft Genome Sequence of the Novel Agar-Digesting Marine Bacterium Q1.</title>
        <authorList>
            <person name="Li Y."/>
            <person name="Li D."/>
            <person name="Chen G."/>
            <person name="Du Z."/>
        </authorList>
    </citation>
    <scope>NUCLEOTIDE SEQUENCE [LARGE SCALE GENOMIC DNA]</scope>
    <source>
        <strain evidence="2 3">Q1</strain>
    </source>
</reference>
<accession>A0A0J8GRC8</accession>
<dbReference type="InterPro" id="IPR052894">
    <property type="entry name" value="AsmA-related"/>
</dbReference>
<dbReference type="Proteomes" id="UP000037600">
    <property type="component" value="Unassembled WGS sequence"/>
</dbReference>
<feature type="region of interest" description="Disordered" evidence="1">
    <location>
        <begin position="271"/>
        <end position="345"/>
    </location>
</feature>
<proteinExistence type="predicted"/>
<evidence type="ECO:0008006" key="4">
    <source>
        <dbReference type="Google" id="ProtNLM"/>
    </source>
</evidence>
<keyword evidence="3" id="KW-1185">Reference proteome</keyword>
<protein>
    <recommendedName>
        <fullName evidence="4">AsmA domain-containing protein</fullName>
    </recommendedName>
</protein>
<dbReference type="PANTHER" id="PTHR30441">
    <property type="entry name" value="DUF748 DOMAIN-CONTAINING PROTEIN"/>
    <property type="match status" value="1"/>
</dbReference>